<gene>
    <name evidence="6" type="ORF">CAMP_LOCUS1649</name>
</gene>
<dbReference type="OrthoDB" id="405996at2759"/>
<dbReference type="EMBL" id="CANHGI010000001">
    <property type="protein sequence ID" value="CAI5439012.1"/>
    <property type="molecule type" value="Genomic_DNA"/>
</dbReference>
<evidence type="ECO:0000256" key="3">
    <source>
        <dbReference type="ARBA" id="ARBA00023136"/>
    </source>
</evidence>
<dbReference type="InterPro" id="IPR043573">
    <property type="entry name" value="Fig4-like"/>
</dbReference>
<evidence type="ECO:0000259" key="5">
    <source>
        <dbReference type="PROSITE" id="PS50275"/>
    </source>
</evidence>
<feature type="compositionally biased region" description="Acidic residues" evidence="4">
    <location>
        <begin position="328"/>
        <end position="337"/>
    </location>
</feature>
<protein>
    <recommendedName>
        <fullName evidence="5">SAC domain-containing protein</fullName>
    </recommendedName>
</protein>
<feature type="compositionally biased region" description="Basic and acidic residues" evidence="4">
    <location>
        <begin position="372"/>
        <end position="381"/>
    </location>
</feature>
<feature type="region of interest" description="Disordered" evidence="4">
    <location>
        <begin position="316"/>
        <end position="341"/>
    </location>
</feature>
<comment type="caution">
    <text evidence="6">The sequence shown here is derived from an EMBL/GenBank/DDBJ whole genome shotgun (WGS) entry which is preliminary data.</text>
</comment>
<dbReference type="PANTHER" id="PTHR45738:SF5">
    <property type="entry name" value="POLYPHOSPHOINOSITIDE PHOSPHATASE"/>
    <property type="match status" value="1"/>
</dbReference>
<dbReference type="GO" id="GO:0012505">
    <property type="term" value="C:endomembrane system"/>
    <property type="evidence" value="ECO:0007669"/>
    <property type="project" value="UniProtKB-SubCell"/>
</dbReference>
<comment type="subcellular location">
    <subcellularLocation>
        <location evidence="1">Endomembrane system</location>
    </subcellularLocation>
</comment>
<keyword evidence="2" id="KW-0378">Hydrolase</keyword>
<dbReference type="GO" id="GO:0046856">
    <property type="term" value="P:phosphatidylinositol dephosphorylation"/>
    <property type="evidence" value="ECO:0007669"/>
    <property type="project" value="InterPro"/>
</dbReference>
<name>A0A9P1MT54_9PELO</name>
<evidence type="ECO:0000256" key="1">
    <source>
        <dbReference type="ARBA" id="ARBA00004308"/>
    </source>
</evidence>
<sequence length="496" mass="58193">MPSINVLNVMEDLAMKSILKNGWFQTCEIPEALKIRHRDSLNNLEIRRKNGFIIQHGICRTNCVDCLDRTNVAQFVIAKVALGCQLCAFGILDEPNLNLQGEVCRLLEDMFDEHGDTMALQYAGSQLVHSIKHYKKTAAFQERRRDVFQTLSRYYSNTFGDYDKQTAINLFLGVFKPKISSQKHLWELTSDYFLHFPYNLKIQTDYCAWILSEKELENIVFLESEDEDGEFYKVEWKDVEQETRRPSDSDQYRTLKSSSTDEFRDYYRTYEFTPLDDRVGRLLSIENRAIHIDGINQEPTTHAQFLKLWKTSETKETKTSSKPTNKESDDEDDEEEIITSTQWSDVVDAQKEWYDTVNRHGNVLPNRSQNLPRKDKSESKKNSLLSTGLKFAKDIYKLDHLKTTAEERKYYEKYSKLAWKCDKNDWEQFKPTLLESKQNEQKRRATFFTADDCFRTENPEVSKASRKFYEKSVDPLLMNISKHDMNTFAKYVPMGS</sequence>
<reference evidence="6" key="1">
    <citation type="submission" date="2022-11" db="EMBL/GenBank/DDBJ databases">
        <authorList>
            <person name="Kikuchi T."/>
        </authorList>
    </citation>
    <scope>NUCLEOTIDE SEQUENCE</scope>
    <source>
        <strain evidence="6">PS1010</strain>
    </source>
</reference>
<dbReference type="Proteomes" id="UP001152747">
    <property type="component" value="Unassembled WGS sequence"/>
</dbReference>
<dbReference type="AlphaFoldDB" id="A0A9P1MT54"/>
<proteinExistence type="predicted"/>
<evidence type="ECO:0000256" key="2">
    <source>
        <dbReference type="ARBA" id="ARBA00022801"/>
    </source>
</evidence>
<dbReference type="InterPro" id="IPR002013">
    <property type="entry name" value="SAC_dom"/>
</dbReference>
<evidence type="ECO:0000313" key="6">
    <source>
        <dbReference type="EMBL" id="CAI5439012.1"/>
    </source>
</evidence>
<accession>A0A9P1MT54</accession>
<feature type="region of interest" description="Disordered" evidence="4">
    <location>
        <begin position="358"/>
        <end position="382"/>
    </location>
</feature>
<organism evidence="6 7">
    <name type="scientific">Caenorhabditis angaria</name>
    <dbReference type="NCBI Taxonomy" id="860376"/>
    <lineage>
        <taxon>Eukaryota</taxon>
        <taxon>Metazoa</taxon>
        <taxon>Ecdysozoa</taxon>
        <taxon>Nematoda</taxon>
        <taxon>Chromadorea</taxon>
        <taxon>Rhabditida</taxon>
        <taxon>Rhabditina</taxon>
        <taxon>Rhabditomorpha</taxon>
        <taxon>Rhabditoidea</taxon>
        <taxon>Rhabditidae</taxon>
        <taxon>Peloderinae</taxon>
        <taxon>Caenorhabditis</taxon>
    </lineage>
</organism>
<evidence type="ECO:0000313" key="7">
    <source>
        <dbReference type="Proteomes" id="UP001152747"/>
    </source>
</evidence>
<feature type="compositionally biased region" description="Basic and acidic residues" evidence="4">
    <location>
        <begin position="316"/>
        <end position="327"/>
    </location>
</feature>
<feature type="domain" description="SAC" evidence="5">
    <location>
        <begin position="55"/>
        <end position="124"/>
    </location>
</feature>
<dbReference type="GO" id="GO:0043813">
    <property type="term" value="F:phosphatidylinositol-3,5-bisphosphate 5-phosphatase activity"/>
    <property type="evidence" value="ECO:0007669"/>
    <property type="project" value="InterPro"/>
</dbReference>
<evidence type="ECO:0000256" key="4">
    <source>
        <dbReference type="SAM" id="MobiDB-lite"/>
    </source>
</evidence>
<dbReference type="PROSITE" id="PS50275">
    <property type="entry name" value="SAC"/>
    <property type="match status" value="1"/>
</dbReference>
<keyword evidence="7" id="KW-1185">Reference proteome</keyword>
<keyword evidence="3" id="KW-0472">Membrane</keyword>
<dbReference type="PANTHER" id="PTHR45738">
    <property type="entry name" value="POLYPHOSPHOINOSITIDE PHOSPHATASE"/>
    <property type="match status" value="1"/>
</dbReference>